<dbReference type="eggNOG" id="COG1764">
    <property type="taxonomic scope" value="Bacteria"/>
</dbReference>
<dbReference type="SUPFAM" id="SSF82784">
    <property type="entry name" value="OsmC-like"/>
    <property type="match status" value="1"/>
</dbReference>
<sequence length="137" mass="14525">MIYVNRSTWNGGSSGHTVCQNGAEMEFSSPPMQHGKAGVMTPEDALMMAVNTGFQIAVVREMEKAGLEMAAYECRVEGDENGSAFSLIRVMPKVTVCGAGTEEKAKSCLSLALSSSPITASIKSEIALEPEIVTIGY</sequence>
<dbReference type="Gene3D" id="3.30.300.20">
    <property type="match status" value="1"/>
</dbReference>
<dbReference type="InterPro" id="IPR036102">
    <property type="entry name" value="OsmC/Ohrsf"/>
</dbReference>
<gene>
    <name evidence="1" type="ORF">T472_0214395</name>
</gene>
<dbReference type="AlphaFoldDB" id="V7I3Q8"/>
<dbReference type="STRING" id="994573.T472_0214395"/>
<dbReference type="Pfam" id="PF02566">
    <property type="entry name" value="OsmC"/>
    <property type="match status" value="1"/>
</dbReference>
<evidence type="ECO:0000313" key="2">
    <source>
        <dbReference type="Proteomes" id="UP000017747"/>
    </source>
</evidence>
<organism evidence="1 2">
    <name type="scientific">Youngiibacter fragilis 232.1</name>
    <dbReference type="NCBI Taxonomy" id="994573"/>
    <lineage>
        <taxon>Bacteria</taxon>
        <taxon>Bacillati</taxon>
        <taxon>Bacillota</taxon>
        <taxon>Clostridia</taxon>
        <taxon>Eubacteriales</taxon>
        <taxon>Clostridiaceae</taxon>
        <taxon>Youngiibacter</taxon>
    </lineage>
</organism>
<dbReference type="EMBL" id="AXUN02000197">
    <property type="protein sequence ID" value="ETA79931.1"/>
    <property type="molecule type" value="Genomic_DNA"/>
</dbReference>
<accession>V7I3Q8</accession>
<dbReference type="OrthoDB" id="9795405at2"/>
<evidence type="ECO:0000313" key="1">
    <source>
        <dbReference type="EMBL" id="ETA79931.1"/>
    </source>
</evidence>
<keyword evidence="2" id="KW-1185">Reference proteome</keyword>
<name>V7I3Q8_9CLOT</name>
<dbReference type="RefSeq" id="WP_023387226.1">
    <property type="nucleotide sequence ID" value="NZ_AXUN02000197.1"/>
</dbReference>
<reference evidence="1 2" key="1">
    <citation type="journal article" date="2014" name="Genome Announc.">
        <title>Genome Sequence of Youngiibacter fragilis, the Type Strain of the Genus Youngiibacter.</title>
        <authorList>
            <person name="Wawrik C.B."/>
            <person name="Callaghan A.V."/>
            <person name="Stamps B.W."/>
            <person name="Wawrik B."/>
        </authorList>
    </citation>
    <scope>NUCLEOTIDE SEQUENCE [LARGE SCALE GENOMIC DNA]</scope>
    <source>
        <strain evidence="1 2">232.1</strain>
    </source>
</reference>
<protein>
    <recommendedName>
        <fullName evidence="3">OsmC family protein</fullName>
    </recommendedName>
</protein>
<dbReference type="InterPro" id="IPR003718">
    <property type="entry name" value="OsmC/Ohr_fam"/>
</dbReference>
<dbReference type="Proteomes" id="UP000017747">
    <property type="component" value="Unassembled WGS sequence"/>
</dbReference>
<evidence type="ECO:0008006" key="3">
    <source>
        <dbReference type="Google" id="ProtNLM"/>
    </source>
</evidence>
<proteinExistence type="predicted"/>
<comment type="caution">
    <text evidence="1">The sequence shown here is derived from an EMBL/GenBank/DDBJ whole genome shotgun (WGS) entry which is preliminary data.</text>
</comment>
<dbReference type="InterPro" id="IPR015946">
    <property type="entry name" value="KH_dom-like_a/b"/>
</dbReference>